<dbReference type="AlphaFoldDB" id="A0A1M5TMG0"/>
<feature type="transmembrane region" description="Helical" evidence="6">
    <location>
        <begin position="108"/>
        <end position="129"/>
    </location>
</feature>
<comment type="subcellular location">
    <subcellularLocation>
        <location evidence="1">Cell membrane</location>
        <topology evidence="1">Multi-pass membrane protein</topology>
    </subcellularLocation>
</comment>
<evidence type="ECO:0000313" key="7">
    <source>
        <dbReference type="EMBL" id="SHH51851.1"/>
    </source>
</evidence>
<dbReference type="EMBL" id="FQXA01000008">
    <property type="protein sequence ID" value="SHH51851.1"/>
    <property type="molecule type" value="Genomic_DNA"/>
</dbReference>
<evidence type="ECO:0000256" key="5">
    <source>
        <dbReference type="ARBA" id="ARBA00023136"/>
    </source>
</evidence>
<dbReference type="Proteomes" id="UP000184000">
    <property type="component" value="Unassembled WGS sequence"/>
</dbReference>
<reference evidence="7 8" key="1">
    <citation type="submission" date="2016-11" db="EMBL/GenBank/DDBJ databases">
        <authorList>
            <person name="Jaros S."/>
            <person name="Januszkiewicz K."/>
            <person name="Wedrychowicz H."/>
        </authorList>
    </citation>
    <scope>NUCLEOTIDE SEQUENCE [LARGE SCALE GENOMIC DNA]</scope>
    <source>
        <strain evidence="7 8">DSM 18231</strain>
    </source>
</reference>
<evidence type="ECO:0000256" key="3">
    <source>
        <dbReference type="ARBA" id="ARBA00022692"/>
    </source>
</evidence>
<organism evidence="7 8">
    <name type="scientific">Stutzerimonas xanthomarina DSM 18231</name>
    <dbReference type="NCBI Taxonomy" id="1403346"/>
    <lineage>
        <taxon>Bacteria</taxon>
        <taxon>Pseudomonadati</taxon>
        <taxon>Pseudomonadota</taxon>
        <taxon>Gammaproteobacteria</taxon>
        <taxon>Pseudomonadales</taxon>
        <taxon>Pseudomonadaceae</taxon>
        <taxon>Stutzerimonas</taxon>
    </lineage>
</organism>
<evidence type="ECO:0000256" key="6">
    <source>
        <dbReference type="SAM" id="Phobius"/>
    </source>
</evidence>
<evidence type="ECO:0000256" key="1">
    <source>
        <dbReference type="ARBA" id="ARBA00004651"/>
    </source>
</evidence>
<feature type="transmembrane region" description="Helical" evidence="6">
    <location>
        <begin position="141"/>
        <end position="162"/>
    </location>
</feature>
<evidence type="ECO:0000313" key="8">
    <source>
        <dbReference type="Proteomes" id="UP000184000"/>
    </source>
</evidence>
<feature type="transmembrane region" description="Helical" evidence="6">
    <location>
        <begin position="174"/>
        <end position="196"/>
    </location>
</feature>
<proteinExistence type="predicted"/>
<evidence type="ECO:0000256" key="2">
    <source>
        <dbReference type="ARBA" id="ARBA00022475"/>
    </source>
</evidence>
<name>A0A1M5TMG0_9GAMM</name>
<sequence length="255" mass="28396">MLVLLTQGLWFAYVLGVRAQRRRGKVWHCWRLVSFSLGCGLLVLAFSPPVVEWGHSDLRGHMAQHLLLGMFAPIALMLGAPGTLLLRSVPVTTARRITDFAATVPVRCLSHPVTALFLDIGALYLLYLTPLFQLSFSEPLLHIWLHLHFVLAGYLFSWSIAGPDPAPHRPGMRLRLLVLFAAIAAHAVLGKLMYAYGFPRDAGLELAEIEAAAQLMYYGGDLAELILALVFFAGWYRRRKLSEPAGDWLTANHRT</sequence>
<keyword evidence="5 6" id="KW-0472">Membrane</keyword>
<keyword evidence="2" id="KW-1003">Cell membrane</keyword>
<evidence type="ECO:0000256" key="4">
    <source>
        <dbReference type="ARBA" id="ARBA00022989"/>
    </source>
</evidence>
<feature type="transmembrane region" description="Helical" evidence="6">
    <location>
        <begin position="28"/>
        <end position="46"/>
    </location>
</feature>
<protein>
    <submittedName>
        <fullName evidence="7">Putative membrane protein</fullName>
    </submittedName>
</protein>
<keyword evidence="4 6" id="KW-1133">Transmembrane helix</keyword>
<dbReference type="Pfam" id="PF09678">
    <property type="entry name" value="Caa3_CtaG"/>
    <property type="match status" value="1"/>
</dbReference>
<feature type="transmembrane region" description="Helical" evidence="6">
    <location>
        <begin position="216"/>
        <end position="236"/>
    </location>
</feature>
<dbReference type="GO" id="GO:0005886">
    <property type="term" value="C:plasma membrane"/>
    <property type="evidence" value="ECO:0007669"/>
    <property type="project" value="UniProtKB-SubCell"/>
</dbReference>
<gene>
    <name evidence="7" type="ORF">SAMN02744645_3991</name>
</gene>
<keyword evidence="3 6" id="KW-0812">Transmembrane</keyword>
<accession>A0A1M5TMG0</accession>
<dbReference type="InterPro" id="IPR019108">
    <property type="entry name" value="Caa3_assmbl_CtaG-rel"/>
</dbReference>
<feature type="transmembrane region" description="Helical" evidence="6">
    <location>
        <begin position="66"/>
        <end position="87"/>
    </location>
</feature>